<sequence length="173" mass="18853">MEIRPLRSRSMIIEPLFERIELKFDEMALRLSGNMLVVIPLIIAAGFATAGAAITLVDLYGPARGYLILAAGFAVLGLFMFLLQRRRLVRVENERVARLAAIAAEDPVNKFLARAQHFDLPTLLADGAKSTAPLVAKFLMREGPKNLGLAVGAGIGLYVAQKIVDMMSSTRES</sequence>
<keyword evidence="1" id="KW-0472">Membrane</keyword>
<keyword evidence="1" id="KW-1133">Transmembrane helix</keyword>
<comment type="caution">
    <text evidence="2">The sequence shown here is derived from an EMBL/GenBank/DDBJ whole genome shotgun (WGS) entry which is preliminary data.</text>
</comment>
<evidence type="ECO:0000313" key="3">
    <source>
        <dbReference type="Proteomes" id="UP001350748"/>
    </source>
</evidence>
<accession>A0ABU7XGB1</accession>
<organism evidence="2 3">
    <name type="scientific">Methylocystis borbori</name>
    <dbReference type="NCBI Taxonomy" id="3118750"/>
    <lineage>
        <taxon>Bacteria</taxon>
        <taxon>Pseudomonadati</taxon>
        <taxon>Pseudomonadota</taxon>
        <taxon>Alphaproteobacteria</taxon>
        <taxon>Hyphomicrobiales</taxon>
        <taxon>Methylocystaceae</taxon>
        <taxon>Methylocystis</taxon>
    </lineage>
</organism>
<feature type="transmembrane region" description="Helical" evidence="1">
    <location>
        <begin position="63"/>
        <end position="83"/>
    </location>
</feature>
<keyword evidence="3" id="KW-1185">Reference proteome</keyword>
<evidence type="ECO:0000313" key="2">
    <source>
        <dbReference type="EMBL" id="MEF3366420.1"/>
    </source>
</evidence>
<evidence type="ECO:0000256" key="1">
    <source>
        <dbReference type="SAM" id="Phobius"/>
    </source>
</evidence>
<feature type="transmembrane region" description="Helical" evidence="1">
    <location>
        <begin position="36"/>
        <end position="57"/>
    </location>
</feature>
<reference evidence="2 3" key="1">
    <citation type="submission" date="2024-02" db="EMBL/GenBank/DDBJ databases">
        <authorList>
            <person name="Grouzdev D."/>
        </authorList>
    </citation>
    <scope>NUCLEOTIDE SEQUENCE [LARGE SCALE GENOMIC DNA]</scope>
    <source>
        <strain evidence="2 3">9N</strain>
    </source>
</reference>
<protein>
    <submittedName>
        <fullName evidence="2">Uncharacterized protein</fullName>
    </submittedName>
</protein>
<name>A0ABU7XGB1_9HYPH</name>
<dbReference type="Proteomes" id="UP001350748">
    <property type="component" value="Unassembled WGS sequence"/>
</dbReference>
<dbReference type="EMBL" id="JAZHYN010000017">
    <property type="protein sequence ID" value="MEF3366420.1"/>
    <property type="molecule type" value="Genomic_DNA"/>
</dbReference>
<proteinExistence type="predicted"/>
<dbReference type="RefSeq" id="WP_332081432.1">
    <property type="nucleotide sequence ID" value="NZ_JAZHYN010000017.1"/>
</dbReference>
<keyword evidence="1" id="KW-0812">Transmembrane</keyword>
<gene>
    <name evidence="2" type="ORF">V3H18_07725</name>
</gene>